<dbReference type="PANTHER" id="PTHR43798:SF33">
    <property type="entry name" value="HYDROLASE, PUTATIVE (AFU_ORTHOLOGUE AFUA_2G14860)-RELATED"/>
    <property type="match status" value="1"/>
</dbReference>
<proteinExistence type="predicted"/>
<dbReference type="PANTHER" id="PTHR43798">
    <property type="entry name" value="MONOACYLGLYCEROL LIPASE"/>
    <property type="match status" value="1"/>
</dbReference>
<dbReference type="Proteomes" id="UP001501447">
    <property type="component" value="Unassembled WGS sequence"/>
</dbReference>
<feature type="compositionally biased region" description="Low complexity" evidence="1">
    <location>
        <begin position="245"/>
        <end position="261"/>
    </location>
</feature>
<evidence type="ECO:0000313" key="4">
    <source>
        <dbReference type="Proteomes" id="UP001501447"/>
    </source>
</evidence>
<gene>
    <name evidence="3" type="ORF">GCM10009863_34210</name>
</gene>
<evidence type="ECO:0000313" key="3">
    <source>
        <dbReference type="EMBL" id="GAA2617471.1"/>
    </source>
</evidence>
<dbReference type="Gene3D" id="3.40.50.1820">
    <property type="entry name" value="alpha/beta hydrolase"/>
    <property type="match status" value="1"/>
</dbReference>
<reference evidence="3 4" key="1">
    <citation type="journal article" date="2019" name="Int. J. Syst. Evol. Microbiol.">
        <title>The Global Catalogue of Microorganisms (GCM) 10K type strain sequencing project: providing services to taxonomists for standard genome sequencing and annotation.</title>
        <authorList>
            <consortium name="The Broad Institute Genomics Platform"/>
            <consortium name="The Broad Institute Genome Sequencing Center for Infectious Disease"/>
            <person name="Wu L."/>
            <person name="Ma J."/>
        </authorList>
    </citation>
    <scope>NUCLEOTIDE SEQUENCE [LARGE SCALE GENOMIC DNA]</scope>
    <source>
        <strain evidence="3 4">JCM 16373</strain>
    </source>
</reference>
<evidence type="ECO:0000259" key="2">
    <source>
        <dbReference type="Pfam" id="PF12697"/>
    </source>
</evidence>
<feature type="region of interest" description="Disordered" evidence="1">
    <location>
        <begin position="228"/>
        <end position="286"/>
    </location>
</feature>
<accession>A0ABN3Q5S6</accession>
<keyword evidence="4" id="KW-1185">Reference proteome</keyword>
<dbReference type="InterPro" id="IPR029058">
    <property type="entry name" value="AB_hydrolase_fold"/>
</dbReference>
<dbReference type="InterPro" id="IPR050266">
    <property type="entry name" value="AB_hydrolase_sf"/>
</dbReference>
<evidence type="ECO:0000256" key="1">
    <source>
        <dbReference type="SAM" id="MobiDB-lite"/>
    </source>
</evidence>
<dbReference type="InterPro" id="IPR000073">
    <property type="entry name" value="AB_hydrolase_1"/>
</dbReference>
<sequence length="286" mass="30735">MRSWGQGERTALLVHGLAADSGTWEDVAARIARLGYRVLAPDLRGHGRSPRGYYSPRALADDLRHTLPTGADLALGHSLGAALLGLAAESLAARRLVFAEPYWNIGAVTDLPDVPSASRLMGASAEQLTAQHPDWPEGAAAEAAARERWDPRVMVDLHAFDMPRTPRSAPAPSLVLRAGLPSVAPELDETQLKRRGFEVVTLPGAGHLLHHDQPEEFMAALRPWLTGETAADRTDRTDRGRTDGSPRPVGPAGPARPTGRTGFAGRTELVEHPGSEAPECRPRTRP</sequence>
<feature type="compositionally biased region" description="Basic and acidic residues" evidence="1">
    <location>
        <begin position="268"/>
        <end position="286"/>
    </location>
</feature>
<feature type="domain" description="AB hydrolase-1" evidence="2">
    <location>
        <begin position="12"/>
        <end position="219"/>
    </location>
</feature>
<protein>
    <recommendedName>
        <fullName evidence="2">AB hydrolase-1 domain-containing protein</fullName>
    </recommendedName>
</protein>
<dbReference type="SUPFAM" id="SSF53474">
    <property type="entry name" value="alpha/beta-Hydrolases"/>
    <property type="match status" value="1"/>
</dbReference>
<feature type="compositionally biased region" description="Basic and acidic residues" evidence="1">
    <location>
        <begin position="230"/>
        <end position="244"/>
    </location>
</feature>
<organism evidence="3 4">
    <name type="scientific">Streptomyces axinellae</name>
    <dbReference type="NCBI Taxonomy" id="552788"/>
    <lineage>
        <taxon>Bacteria</taxon>
        <taxon>Bacillati</taxon>
        <taxon>Actinomycetota</taxon>
        <taxon>Actinomycetes</taxon>
        <taxon>Kitasatosporales</taxon>
        <taxon>Streptomycetaceae</taxon>
        <taxon>Streptomyces</taxon>
    </lineage>
</organism>
<comment type="caution">
    <text evidence="3">The sequence shown here is derived from an EMBL/GenBank/DDBJ whole genome shotgun (WGS) entry which is preliminary data.</text>
</comment>
<dbReference type="EMBL" id="BAAARJ010000010">
    <property type="protein sequence ID" value="GAA2617471.1"/>
    <property type="molecule type" value="Genomic_DNA"/>
</dbReference>
<dbReference type="Pfam" id="PF12697">
    <property type="entry name" value="Abhydrolase_6"/>
    <property type="match status" value="1"/>
</dbReference>
<name>A0ABN3Q5S6_9ACTN</name>